<dbReference type="GO" id="GO:0004930">
    <property type="term" value="F:G protein-coupled receptor activity"/>
    <property type="evidence" value="ECO:0007669"/>
    <property type="project" value="InterPro"/>
</dbReference>
<evidence type="ECO:0000256" key="1">
    <source>
        <dbReference type="ARBA" id="ARBA00004141"/>
    </source>
</evidence>
<dbReference type="Gene3D" id="1.20.1070.10">
    <property type="entry name" value="Rhodopsin 7-helix transmembrane proteins"/>
    <property type="match status" value="1"/>
</dbReference>
<keyword evidence="4 5" id="KW-0472">Membrane</keyword>
<comment type="caution">
    <text evidence="6">The sequence shown here is derived from an EMBL/GenBank/DDBJ whole genome shotgun (WGS) entry which is preliminary data.</text>
</comment>
<reference evidence="6 7" key="2">
    <citation type="submission" date="2019-01" db="EMBL/GenBank/DDBJ databases">
        <title>The decoding of complex shrimp genome reveals the adaptation for benthos swimmer, frequently molting mechanism and breeding impact on genome.</title>
        <authorList>
            <person name="Sun Y."/>
            <person name="Gao Y."/>
            <person name="Yu Y."/>
        </authorList>
    </citation>
    <scope>NUCLEOTIDE SEQUENCE [LARGE SCALE GENOMIC DNA]</scope>
    <source>
        <tissue evidence="6">Muscle</tissue>
    </source>
</reference>
<feature type="transmembrane region" description="Helical" evidence="5">
    <location>
        <begin position="139"/>
        <end position="156"/>
    </location>
</feature>
<feature type="transmembrane region" description="Helical" evidence="5">
    <location>
        <begin position="36"/>
        <end position="55"/>
    </location>
</feature>
<evidence type="ECO:0000313" key="7">
    <source>
        <dbReference type="Proteomes" id="UP000283509"/>
    </source>
</evidence>
<dbReference type="InterPro" id="IPR052808">
    <property type="entry name" value="GPCR_Mth-like"/>
</dbReference>
<dbReference type="EMBL" id="QCYY01002214">
    <property type="protein sequence ID" value="ROT72056.1"/>
    <property type="molecule type" value="Genomic_DNA"/>
</dbReference>
<evidence type="ECO:0000256" key="4">
    <source>
        <dbReference type="ARBA" id="ARBA00023136"/>
    </source>
</evidence>
<reference evidence="6 7" key="1">
    <citation type="submission" date="2018-04" db="EMBL/GenBank/DDBJ databases">
        <authorList>
            <person name="Zhang X."/>
            <person name="Yuan J."/>
            <person name="Li F."/>
            <person name="Xiang J."/>
        </authorList>
    </citation>
    <scope>NUCLEOTIDE SEQUENCE [LARGE SCALE GENOMIC DNA]</scope>
    <source>
        <tissue evidence="6">Muscle</tissue>
    </source>
</reference>
<gene>
    <name evidence="6" type="ORF">C7M84_009593</name>
</gene>
<sequence length="216" mass="24135">MRETDGGRTIGIATVHLVPLTGILSNDSKKFKAYSVYAWGGPFVVTSVSALLFFLPERYVAAGVVRPDFGVNTCFLDGDLEYLVHFYGLVGALFLVNLLLLGHTIYMLFRAGAAFNCCSKTESPRAFNRSHLDAYWQRFSLFTLMAVCWVTEVLSWKIPPAGMWIVTDLLNSLQGLVVFLIFLSSKKKRHLVVEFCQKTGFLARLFKCDSKALSPT</sequence>
<dbReference type="Proteomes" id="UP000283509">
    <property type="component" value="Unassembled WGS sequence"/>
</dbReference>
<dbReference type="InterPro" id="IPR000832">
    <property type="entry name" value="GPCR_2_secretin-like"/>
</dbReference>
<evidence type="ECO:0000256" key="3">
    <source>
        <dbReference type="ARBA" id="ARBA00022989"/>
    </source>
</evidence>
<dbReference type="OrthoDB" id="6134459at2759"/>
<feature type="transmembrane region" description="Helical" evidence="5">
    <location>
        <begin position="82"/>
        <end position="101"/>
    </location>
</feature>
<keyword evidence="2 5" id="KW-0812">Transmembrane</keyword>
<name>A0A3R7M4Z3_PENVA</name>
<keyword evidence="3 5" id="KW-1133">Transmembrane helix</keyword>
<evidence type="ECO:0000256" key="2">
    <source>
        <dbReference type="ARBA" id="ARBA00022692"/>
    </source>
</evidence>
<dbReference type="GO" id="GO:0016020">
    <property type="term" value="C:membrane"/>
    <property type="evidence" value="ECO:0007669"/>
    <property type="project" value="UniProtKB-SubCell"/>
</dbReference>
<dbReference type="PANTHER" id="PTHR46953:SF1">
    <property type="entry name" value="G-PROTEIN COUPLED RECEPTOR MTH-LIKE 1-RELATED"/>
    <property type="match status" value="1"/>
</dbReference>
<accession>A0A3R7M4Z3</accession>
<proteinExistence type="predicted"/>
<keyword evidence="6" id="KW-0675">Receptor</keyword>
<feature type="transmembrane region" description="Helical" evidence="5">
    <location>
        <begin position="162"/>
        <end position="183"/>
    </location>
</feature>
<dbReference type="AlphaFoldDB" id="A0A3R7M4Z3"/>
<evidence type="ECO:0000313" key="6">
    <source>
        <dbReference type="EMBL" id="ROT72056.1"/>
    </source>
</evidence>
<keyword evidence="7" id="KW-1185">Reference proteome</keyword>
<evidence type="ECO:0000256" key="5">
    <source>
        <dbReference type="SAM" id="Phobius"/>
    </source>
</evidence>
<protein>
    <submittedName>
        <fullName evidence="6">Putative G-protein coupled receptor Mth2-like</fullName>
    </submittedName>
</protein>
<dbReference type="PANTHER" id="PTHR46953">
    <property type="entry name" value="G-PROTEIN COUPLED RECEPTOR MTH-LIKE 1-RELATED"/>
    <property type="match status" value="1"/>
</dbReference>
<comment type="subcellular location">
    <subcellularLocation>
        <location evidence="1">Membrane</location>
        <topology evidence="1">Multi-pass membrane protein</topology>
    </subcellularLocation>
</comment>
<dbReference type="Pfam" id="PF00002">
    <property type="entry name" value="7tm_2"/>
    <property type="match status" value="1"/>
</dbReference>
<organism evidence="6 7">
    <name type="scientific">Penaeus vannamei</name>
    <name type="common">Whiteleg shrimp</name>
    <name type="synonym">Litopenaeus vannamei</name>
    <dbReference type="NCBI Taxonomy" id="6689"/>
    <lineage>
        <taxon>Eukaryota</taxon>
        <taxon>Metazoa</taxon>
        <taxon>Ecdysozoa</taxon>
        <taxon>Arthropoda</taxon>
        <taxon>Crustacea</taxon>
        <taxon>Multicrustacea</taxon>
        <taxon>Malacostraca</taxon>
        <taxon>Eumalacostraca</taxon>
        <taxon>Eucarida</taxon>
        <taxon>Decapoda</taxon>
        <taxon>Dendrobranchiata</taxon>
        <taxon>Penaeoidea</taxon>
        <taxon>Penaeidae</taxon>
        <taxon>Penaeus</taxon>
    </lineage>
</organism>